<feature type="compositionally biased region" description="Basic and acidic residues" evidence="2">
    <location>
        <begin position="23"/>
        <end position="33"/>
    </location>
</feature>
<name>A0ABD1JY80_9TELE</name>
<feature type="domain" description="Coiled coil protein 74 C-terminal" evidence="4">
    <location>
        <begin position="176"/>
        <end position="294"/>
    </location>
</feature>
<feature type="region of interest" description="Disordered" evidence="2">
    <location>
        <begin position="276"/>
        <end position="298"/>
    </location>
</feature>
<dbReference type="Proteomes" id="UP001591681">
    <property type="component" value="Unassembled WGS sequence"/>
</dbReference>
<dbReference type="Pfam" id="PF14916">
    <property type="entry name" value="CCDC92"/>
    <property type="match status" value="1"/>
</dbReference>
<dbReference type="PANTHER" id="PTHR14882">
    <property type="entry name" value="COILED-COIL DOMAIN-CONTAINING 74A"/>
    <property type="match status" value="1"/>
</dbReference>
<accession>A0ABD1JY80</accession>
<keyword evidence="1" id="KW-0175">Coiled coil</keyword>
<feature type="region of interest" description="Disordered" evidence="2">
    <location>
        <begin position="23"/>
        <end position="52"/>
    </location>
</feature>
<protein>
    <submittedName>
        <fullName evidence="5">Uncharacterized protein</fullName>
    </submittedName>
</protein>
<evidence type="ECO:0000259" key="4">
    <source>
        <dbReference type="Pfam" id="PF14917"/>
    </source>
</evidence>
<evidence type="ECO:0000313" key="5">
    <source>
        <dbReference type="EMBL" id="KAL2091785.1"/>
    </source>
</evidence>
<dbReference type="AlphaFoldDB" id="A0ABD1JY80"/>
<organism evidence="5 6">
    <name type="scientific">Coilia grayii</name>
    <name type="common">Gray's grenadier anchovy</name>
    <dbReference type="NCBI Taxonomy" id="363190"/>
    <lineage>
        <taxon>Eukaryota</taxon>
        <taxon>Metazoa</taxon>
        <taxon>Chordata</taxon>
        <taxon>Craniata</taxon>
        <taxon>Vertebrata</taxon>
        <taxon>Euteleostomi</taxon>
        <taxon>Actinopterygii</taxon>
        <taxon>Neopterygii</taxon>
        <taxon>Teleostei</taxon>
        <taxon>Clupei</taxon>
        <taxon>Clupeiformes</taxon>
        <taxon>Clupeoidei</taxon>
        <taxon>Engraulidae</taxon>
        <taxon>Coilinae</taxon>
        <taxon>Coilia</taxon>
    </lineage>
</organism>
<feature type="compositionally biased region" description="Basic residues" evidence="2">
    <location>
        <begin position="283"/>
        <end position="298"/>
    </location>
</feature>
<gene>
    <name evidence="5" type="ORF">ACEWY4_011583</name>
</gene>
<dbReference type="PANTHER" id="PTHR14882:SF5">
    <property type="entry name" value="COILED-COIL DOMAIN CONTAINING 74A"/>
    <property type="match status" value="1"/>
</dbReference>
<sequence>MSTSNLPPLRNLPHWSRVGALDKTRYPRLHPKDYPSNAPQPAGKAPTARQDSDMTRIASLEKDVVFLQQQHKDTLGKLHKEIDVLKRLNKGRPGALVLTSYVIRPNVFDTGSLAPQSPLGGSSVSEQPPTHCADRPSMLHNSHSLDTRSGGAPGQPAAVGGALISLSPLRVHSGGAALPRPPTLRECEAIIQQLCHANSLQVQELCHLKSMLRELVLRKEVSAGSFSKTKADFSDRPGEALERFPKIPQKSPKRLPQGASGVERVVLPSISPSCSSLTERQRRAQHIHKTRLRKPVNS</sequence>
<feature type="compositionally biased region" description="Polar residues" evidence="2">
    <location>
        <begin position="114"/>
        <end position="128"/>
    </location>
</feature>
<dbReference type="Pfam" id="PF14917">
    <property type="entry name" value="CCDC74_C"/>
    <property type="match status" value="1"/>
</dbReference>
<evidence type="ECO:0000313" key="6">
    <source>
        <dbReference type="Proteomes" id="UP001591681"/>
    </source>
</evidence>
<dbReference type="InterPro" id="IPR039496">
    <property type="entry name" value="CCDC92/74_N"/>
</dbReference>
<dbReference type="InterPro" id="IPR029422">
    <property type="entry name" value="CCDC74_C"/>
</dbReference>
<evidence type="ECO:0000256" key="1">
    <source>
        <dbReference type="ARBA" id="ARBA00023054"/>
    </source>
</evidence>
<keyword evidence="6" id="KW-1185">Reference proteome</keyword>
<evidence type="ECO:0000256" key="2">
    <source>
        <dbReference type="SAM" id="MobiDB-lite"/>
    </source>
</evidence>
<comment type="caution">
    <text evidence="5">The sequence shown here is derived from an EMBL/GenBank/DDBJ whole genome shotgun (WGS) entry which is preliminary data.</text>
</comment>
<proteinExistence type="predicted"/>
<reference evidence="5 6" key="1">
    <citation type="submission" date="2024-09" db="EMBL/GenBank/DDBJ databases">
        <title>A chromosome-level genome assembly of Gray's grenadier anchovy, Coilia grayii.</title>
        <authorList>
            <person name="Fu Z."/>
        </authorList>
    </citation>
    <scope>NUCLEOTIDE SEQUENCE [LARGE SCALE GENOMIC DNA]</scope>
    <source>
        <strain evidence="5">G4</strain>
        <tissue evidence="5">Muscle</tissue>
    </source>
</reference>
<dbReference type="EMBL" id="JBHFQA010000010">
    <property type="protein sequence ID" value="KAL2091785.1"/>
    <property type="molecule type" value="Genomic_DNA"/>
</dbReference>
<feature type="region of interest" description="Disordered" evidence="2">
    <location>
        <begin position="114"/>
        <end position="159"/>
    </location>
</feature>
<dbReference type="InterPro" id="IPR040370">
    <property type="entry name" value="CCDC74A/CCDC74B/CCDC92"/>
</dbReference>
<evidence type="ECO:0000259" key="3">
    <source>
        <dbReference type="Pfam" id="PF14916"/>
    </source>
</evidence>
<feature type="domain" description="CCDC92/74 N-terminal" evidence="3">
    <location>
        <begin position="55"/>
        <end position="90"/>
    </location>
</feature>